<dbReference type="Pfam" id="PF11961">
    <property type="entry name" value="DUF3475"/>
    <property type="match status" value="1"/>
</dbReference>
<evidence type="ECO:0000259" key="2">
    <source>
        <dbReference type="Pfam" id="PF05003"/>
    </source>
</evidence>
<evidence type="ECO:0000256" key="1">
    <source>
        <dbReference type="SAM" id="MobiDB-lite"/>
    </source>
</evidence>
<evidence type="ECO:0000313" key="5">
    <source>
        <dbReference type="Proteomes" id="UP001345219"/>
    </source>
</evidence>
<evidence type="ECO:0000259" key="3">
    <source>
        <dbReference type="Pfam" id="PF11961"/>
    </source>
</evidence>
<organism evidence="4 5">
    <name type="scientific">Trapa incisa</name>
    <dbReference type="NCBI Taxonomy" id="236973"/>
    <lineage>
        <taxon>Eukaryota</taxon>
        <taxon>Viridiplantae</taxon>
        <taxon>Streptophyta</taxon>
        <taxon>Embryophyta</taxon>
        <taxon>Tracheophyta</taxon>
        <taxon>Spermatophyta</taxon>
        <taxon>Magnoliopsida</taxon>
        <taxon>eudicotyledons</taxon>
        <taxon>Gunneridae</taxon>
        <taxon>Pentapetalae</taxon>
        <taxon>rosids</taxon>
        <taxon>malvids</taxon>
        <taxon>Myrtales</taxon>
        <taxon>Lythraceae</taxon>
        <taxon>Trapa</taxon>
    </lineage>
</organism>
<protein>
    <recommendedName>
        <fullName evidence="6">DUF668 domain-containing protein/DUF3475 domain-containing protein</fullName>
    </recommendedName>
</protein>
<evidence type="ECO:0008006" key="6">
    <source>
        <dbReference type="Google" id="ProtNLM"/>
    </source>
</evidence>
<dbReference type="Proteomes" id="UP001345219">
    <property type="component" value="Chromosome 2"/>
</dbReference>
<dbReference type="GO" id="GO:0045927">
    <property type="term" value="P:positive regulation of growth"/>
    <property type="evidence" value="ECO:0007669"/>
    <property type="project" value="InterPro"/>
</dbReference>
<dbReference type="EMBL" id="JAXIOK010000015">
    <property type="protein sequence ID" value="KAK4754215.1"/>
    <property type="molecule type" value="Genomic_DNA"/>
</dbReference>
<comment type="caution">
    <text evidence="4">The sequence shown here is derived from an EMBL/GenBank/DDBJ whole genome shotgun (WGS) entry which is preliminary data.</text>
</comment>
<name>A0AAN7JSX9_9MYRT</name>
<dbReference type="PANTHER" id="PTHR31730:SF2">
    <property type="entry name" value="PROTEIN PSK SIMULATOR 3"/>
    <property type="match status" value="1"/>
</dbReference>
<reference evidence="4 5" key="1">
    <citation type="journal article" date="2023" name="Hortic Res">
        <title>Pangenome of water caltrop reveals structural variations and asymmetric subgenome divergence after allopolyploidization.</title>
        <authorList>
            <person name="Zhang X."/>
            <person name="Chen Y."/>
            <person name="Wang L."/>
            <person name="Yuan Y."/>
            <person name="Fang M."/>
            <person name="Shi L."/>
            <person name="Lu R."/>
            <person name="Comes H.P."/>
            <person name="Ma Y."/>
            <person name="Chen Y."/>
            <person name="Huang G."/>
            <person name="Zhou Y."/>
            <person name="Zheng Z."/>
            <person name="Qiu Y."/>
        </authorList>
    </citation>
    <scope>NUCLEOTIDE SEQUENCE [LARGE SCALE GENOMIC DNA]</scope>
    <source>
        <tissue evidence="4">Roots</tissue>
    </source>
</reference>
<gene>
    <name evidence="4" type="ORF">SAY87_002319</name>
</gene>
<dbReference type="InterPro" id="IPR007700">
    <property type="entry name" value="DUF668"/>
</dbReference>
<feature type="domain" description="DUF668" evidence="2">
    <location>
        <begin position="369"/>
        <end position="454"/>
    </location>
</feature>
<accession>A0AAN7JSX9</accession>
<feature type="region of interest" description="Disordered" evidence="1">
    <location>
        <begin position="517"/>
        <end position="549"/>
    </location>
</feature>
<dbReference type="AlphaFoldDB" id="A0AAN7JSX9"/>
<dbReference type="InterPro" id="IPR045021">
    <property type="entry name" value="PSI1/2/3"/>
</dbReference>
<feature type="domain" description="DUF3475" evidence="3">
    <location>
        <begin position="150"/>
        <end position="206"/>
    </location>
</feature>
<sequence length="570" mass="64144">MGGLCSRAVIENSPYADIFASFNPYKSASLYRSSGQSNTMTPPLIQQIMEKQSQESKKSQESTRVVTQMGTAQYSGDIDDFYDGIPRYMAQKSRSVRSRQAAVAMVSEVGSLLSRGAIEVIDVLGSSMTNLSPGSGFSSGLATKGSELEILAFEVANTIVKGSGLMQSLSKRNIRHLKEQVLLSEGVQHLISKDMDELLRIVEADKRAEFKIFCGEVVRFGNRCKDPQWHNLERYFEKMSRELTPQDQLKEEAEIVMQQLMSLVQYTAELYHELHALDRLEQDYQQRRSEDEISGSAQKDDGISMLRSELKSQRKQVKYLKKKSLWSRSLEEVMEHFVDIVHFLLLEIPEIFGAADSKLPAKSSGSNRRLGPAGLSLHYANIIIQIDTLAARSNSMPANMRDALYQSLPPSIKSALRSKIHSFVVEEELSASEIKAEMEKTLQWLVPIATDTVKAHHGFGWVGEWANTGFEGNNKDTGPIDMFRIETLHHADKDKTERYILEMLLWLQYLVSQSSKNYPNNGDSTRLPMKSPNGTTMLEGSGDNHDNPPLKVIILADEETQEDQVLRHQK</sequence>
<dbReference type="InterPro" id="IPR021864">
    <property type="entry name" value="DUF3475"/>
</dbReference>
<dbReference type="PANTHER" id="PTHR31730">
    <property type="entry name" value="OS01G0873900 PROTEIN"/>
    <property type="match status" value="1"/>
</dbReference>
<evidence type="ECO:0000313" key="4">
    <source>
        <dbReference type="EMBL" id="KAK4754215.1"/>
    </source>
</evidence>
<dbReference type="Pfam" id="PF05003">
    <property type="entry name" value="DUF668"/>
    <property type="match status" value="1"/>
</dbReference>
<keyword evidence="5" id="KW-1185">Reference proteome</keyword>
<proteinExistence type="predicted"/>